<accession>A0AAV2DYQ6</accession>
<feature type="region of interest" description="Disordered" evidence="1">
    <location>
        <begin position="1"/>
        <end position="103"/>
    </location>
</feature>
<protein>
    <submittedName>
        <fullName evidence="2">Uncharacterized protein</fullName>
    </submittedName>
</protein>
<dbReference type="EMBL" id="OZ034816">
    <property type="protein sequence ID" value="CAL1378669.1"/>
    <property type="molecule type" value="Genomic_DNA"/>
</dbReference>
<feature type="compositionally biased region" description="Polar residues" evidence="1">
    <location>
        <begin position="33"/>
        <end position="43"/>
    </location>
</feature>
<feature type="compositionally biased region" description="Polar residues" evidence="1">
    <location>
        <begin position="1"/>
        <end position="16"/>
    </location>
</feature>
<gene>
    <name evidence="2" type="ORF">LTRI10_LOCUS20235</name>
</gene>
<evidence type="ECO:0000313" key="3">
    <source>
        <dbReference type="Proteomes" id="UP001497516"/>
    </source>
</evidence>
<organism evidence="2 3">
    <name type="scientific">Linum trigynum</name>
    <dbReference type="NCBI Taxonomy" id="586398"/>
    <lineage>
        <taxon>Eukaryota</taxon>
        <taxon>Viridiplantae</taxon>
        <taxon>Streptophyta</taxon>
        <taxon>Embryophyta</taxon>
        <taxon>Tracheophyta</taxon>
        <taxon>Spermatophyta</taxon>
        <taxon>Magnoliopsida</taxon>
        <taxon>eudicotyledons</taxon>
        <taxon>Gunneridae</taxon>
        <taxon>Pentapetalae</taxon>
        <taxon>rosids</taxon>
        <taxon>fabids</taxon>
        <taxon>Malpighiales</taxon>
        <taxon>Linaceae</taxon>
        <taxon>Linum</taxon>
    </lineage>
</organism>
<name>A0AAV2DYQ6_9ROSI</name>
<reference evidence="2 3" key="1">
    <citation type="submission" date="2024-04" db="EMBL/GenBank/DDBJ databases">
        <authorList>
            <person name="Fracassetti M."/>
        </authorList>
    </citation>
    <scope>NUCLEOTIDE SEQUENCE [LARGE SCALE GENOMIC DNA]</scope>
</reference>
<evidence type="ECO:0000256" key="1">
    <source>
        <dbReference type="SAM" id="MobiDB-lite"/>
    </source>
</evidence>
<proteinExistence type="predicted"/>
<evidence type="ECO:0000313" key="2">
    <source>
        <dbReference type="EMBL" id="CAL1378669.1"/>
    </source>
</evidence>
<keyword evidence="3" id="KW-1185">Reference proteome</keyword>
<dbReference type="AlphaFoldDB" id="A0AAV2DYQ6"/>
<dbReference type="Proteomes" id="UP001497516">
    <property type="component" value="Chromosome 3"/>
</dbReference>
<sequence length="103" mass="11505">MFSPNTQKQNSQPLTQTRRHPNLPPSRPVAASITLTQSSGVSQTRRHPEGEEFAARPGATLICRRQPDPRPDSPPPPRPVAATQTRRRQHLRPSPDPPHCRRG</sequence>